<evidence type="ECO:0000256" key="1">
    <source>
        <dbReference type="SAM" id="Phobius"/>
    </source>
</evidence>
<dbReference type="PANTHER" id="PTHR36853">
    <property type="entry name" value="EXPRESSED PROTEIN"/>
    <property type="match status" value="1"/>
</dbReference>
<feature type="domain" description="Vacuolar sorting protein Vps3844 C-terminal" evidence="2">
    <location>
        <begin position="279"/>
        <end position="375"/>
    </location>
</feature>
<sequence length="385" mass="40214">MRGAVAATRPNNALAPTATLTTMRSIAASLLLASFVSAADVYLHPSVLSPSQLSTSHASAALARHLQLDSFEPLSDNDQITTGFLNEPFVGQGERSSLLLSIEGPVAKDVIPDTLSPAFSLAHASPLSSFSRTISTSLERAAHAFSHIYSTPSDPHYTVPHLLDAFSIPSSATERYLSSLAALTDFLESDADSTDKFGAFEMLGLADVAAEFGRASEQYALAAEALRAALLNALSRDDMQIAVLTTDFVTVPSREKRAPQQSPLPPQISQAPLGSDAACFATADACANATNTCTGRGECVQTAKLGRTCFVCACSATKNAQGRTEHWAGDACQRKDVSGPFVLITGTVIGLVVLIGGSVSLLYSIGSNELPSVLTGGLAHGSKRD</sequence>
<dbReference type="EMBL" id="SEOQ01000397">
    <property type="protein sequence ID" value="TFY63833.1"/>
    <property type="molecule type" value="Genomic_DNA"/>
</dbReference>
<comment type="caution">
    <text evidence="3">The sequence shown here is derived from an EMBL/GenBank/DDBJ whole genome shotgun (WGS) entry which is preliminary data.</text>
</comment>
<gene>
    <name evidence="3" type="ORF">EVG20_g6161</name>
</gene>
<dbReference type="AlphaFoldDB" id="A0A4Y9YPZ4"/>
<keyword evidence="4" id="KW-1185">Reference proteome</keyword>
<name>A0A4Y9YPZ4_9AGAM</name>
<keyword evidence="1" id="KW-0472">Membrane</keyword>
<evidence type="ECO:0000313" key="4">
    <source>
        <dbReference type="Proteomes" id="UP000298327"/>
    </source>
</evidence>
<dbReference type="Pfam" id="PF12955">
    <property type="entry name" value="Vps3844_C"/>
    <property type="match status" value="1"/>
</dbReference>
<dbReference type="InterPro" id="IPR024382">
    <property type="entry name" value="Vps3844_C"/>
</dbReference>
<accession>A0A4Y9YPZ4</accession>
<dbReference type="PANTHER" id="PTHR36853:SF1">
    <property type="entry name" value="DUF3844 DOMAIN-CONTAINING PROTEIN"/>
    <property type="match status" value="1"/>
</dbReference>
<protein>
    <recommendedName>
        <fullName evidence="2">Vacuolar sorting protein Vps3844 C-terminal domain-containing protein</fullName>
    </recommendedName>
</protein>
<keyword evidence="1" id="KW-1133">Transmembrane helix</keyword>
<evidence type="ECO:0000259" key="2">
    <source>
        <dbReference type="Pfam" id="PF12955"/>
    </source>
</evidence>
<dbReference type="GO" id="GO:0005783">
    <property type="term" value="C:endoplasmic reticulum"/>
    <property type="evidence" value="ECO:0007669"/>
    <property type="project" value="TreeGrafter"/>
</dbReference>
<dbReference type="STRING" id="205917.A0A4Y9YPZ4"/>
<keyword evidence="1" id="KW-0812">Transmembrane</keyword>
<feature type="transmembrane region" description="Helical" evidence="1">
    <location>
        <begin position="341"/>
        <end position="363"/>
    </location>
</feature>
<proteinExistence type="predicted"/>
<dbReference type="InterPro" id="IPR053065">
    <property type="entry name" value="Archenteron_Induction-Rel"/>
</dbReference>
<evidence type="ECO:0000313" key="3">
    <source>
        <dbReference type="EMBL" id="TFY63833.1"/>
    </source>
</evidence>
<reference evidence="3 4" key="1">
    <citation type="submission" date="2019-02" db="EMBL/GenBank/DDBJ databases">
        <title>Genome sequencing of the rare red list fungi Dentipellis fragilis.</title>
        <authorList>
            <person name="Buettner E."/>
            <person name="Kellner H."/>
        </authorList>
    </citation>
    <scope>NUCLEOTIDE SEQUENCE [LARGE SCALE GENOMIC DNA]</scope>
    <source>
        <strain evidence="3 4">DSM 105465</strain>
    </source>
</reference>
<organism evidence="3 4">
    <name type="scientific">Dentipellis fragilis</name>
    <dbReference type="NCBI Taxonomy" id="205917"/>
    <lineage>
        <taxon>Eukaryota</taxon>
        <taxon>Fungi</taxon>
        <taxon>Dikarya</taxon>
        <taxon>Basidiomycota</taxon>
        <taxon>Agaricomycotina</taxon>
        <taxon>Agaricomycetes</taxon>
        <taxon>Russulales</taxon>
        <taxon>Hericiaceae</taxon>
        <taxon>Dentipellis</taxon>
    </lineage>
</organism>
<dbReference type="Proteomes" id="UP000298327">
    <property type="component" value="Unassembled WGS sequence"/>
</dbReference>
<dbReference type="OrthoDB" id="5583277at2759"/>